<gene>
    <name evidence="1" type="ORF">BB561_001040</name>
</gene>
<comment type="caution">
    <text evidence="1">The sequence shown here is derived from an EMBL/GenBank/DDBJ whole genome shotgun (WGS) entry which is preliminary data.</text>
</comment>
<dbReference type="OrthoDB" id="5765253at2759"/>
<name>A0A2T9YWB9_9FUNG</name>
<proteinExistence type="predicted"/>
<dbReference type="Proteomes" id="UP000245383">
    <property type="component" value="Unassembled WGS sequence"/>
</dbReference>
<sequence>MHHDVVLQVEQYKYMGLMFNNSWNHKSAVKNNADNTRKALHSMYYYLSSRKVPLVLRAMLIRSVLLPMATYGGELFGMIMGYGSSAALSRLRDELKIATVNTKTAVARERAYYKWPTLNTWMPALMAAPMKSRLSTWVSGTTKWVKRYCQGMVPGRTAKALALRARKNDKSKITAWIDQIMAGRIRSVGLLELVYPEYSQSIQSIIKIRSGYFNTMLKAGQSQNSGQAKIADSKYLDHCPCCNMDVAESIEHMIFECTQWSNQRTSTIGTQFPNVNLLVASSTRTRLLGTLLGGELVISTAGLRQLQSSTPAVSNVLSMVHFMSAIFTPRAIILNRIMGAPTSWTQSRGELRITPVNTRASVLRERAYYRWPTLNTWIADLIDNPFKNRISTWITGTKKWVSRFGTTGSYGSARKVLEIRARAKDKSKISEWISKNAIGFSRNLTDLKLLYPEHSTDKYLNKCPFCNKFEPETVEHYLIKCSKWADQRQSILGEYISQPNLIVPGSTCSKLLGTLLGGKLKFNYAGILKTSFEIDVKESHSYTFPTVSLQIACDLLGSAIYKAEIKFKKRRRRTDSERRALPTNSVNDTNQIRQLILWQLNSATYLTKITPEMVTKFTEDEDNLGKKKRLSGGNSTIAPHSFVLVSIGCRLTNAPLGEGFYFHILLSGFLKIIHALPYCYL</sequence>
<protein>
    <submittedName>
        <fullName evidence="1">Uncharacterized protein</fullName>
    </submittedName>
</protein>
<reference evidence="1 2" key="1">
    <citation type="journal article" date="2018" name="MBio">
        <title>Comparative Genomics Reveals the Core Gene Toolbox for the Fungus-Insect Symbiosis.</title>
        <authorList>
            <person name="Wang Y."/>
            <person name="Stata M."/>
            <person name="Wang W."/>
            <person name="Stajich J.E."/>
            <person name="White M.M."/>
            <person name="Moncalvo J.M."/>
        </authorList>
    </citation>
    <scope>NUCLEOTIDE SEQUENCE [LARGE SCALE GENOMIC DNA]</scope>
    <source>
        <strain evidence="1 2">SWE-8-4</strain>
    </source>
</reference>
<evidence type="ECO:0000313" key="1">
    <source>
        <dbReference type="EMBL" id="PVU96642.1"/>
    </source>
</evidence>
<keyword evidence="2" id="KW-1185">Reference proteome</keyword>
<dbReference type="AlphaFoldDB" id="A0A2T9YWB9"/>
<evidence type="ECO:0000313" key="2">
    <source>
        <dbReference type="Proteomes" id="UP000245383"/>
    </source>
</evidence>
<organism evidence="1 2">
    <name type="scientific">Smittium simulii</name>
    <dbReference type="NCBI Taxonomy" id="133385"/>
    <lineage>
        <taxon>Eukaryota</taxon>
        <taxon>Fungi</taxon>
        <taxon>Fungi incertae sedis</taxon>
        <taxon>Zoopagomycota</taxon>
        <taxon>Kickxellomycotina</taxon>
        <taxon>Harpellomycetes</taxon>
        <taxon>Harpellales</taxon>
        <taxon>Legeriomycetaceae</taxon>
        <taxon>Smittium</taxon>
    </lineage>
</organism>
<dbReference type="EMBL" id="MBFR01000027">
    <property type="protein sequence ID" value="PVU96642.1"/>
    <property type="molecule type" value="Genomic_DNA"/>
</dbReference>
<accession>A0A2T9YWB9</accession>
<dbReference type="STRING" id="133385.A0A2T9YWB9"/>